<keyword evidence="1" id="KW-0175">Coiled coil</keyword>
<proteinExistence type="predicted"/>
<reference evidence="2 4" key="1">
    <citation type="submission" date="2023-07" db="EMBL/GenBank/DDBJ databases">
        <title>Sorghum-associated microbial communities from plants grown in Nebraska, USA.</title>
        <authorList>
            <person name="Schachtman D."/>
        </authorList>
    </citation>
    <scope>NUCLEOTIDE SEQUENCE</scope>
    <source>
        <strain evidence="2">DS1006</strain>
        <strain evidence="3 4">DS1016</strain>
    </source>
</reference>
<evidence type="ECO:0000313" key="4">
    <source>
        <dbReference type="Proteomes" id="UP001230951"/>
    </source>
</evidence>
<protein>
    <submittedName>
        <fullName evidence="2">Uncharacterized protein</fullName>
    </submittedName>
</protein>
<dbReference type="Proteomes" id="UP001230951">
    <property type="component" value="Unassembled WGS sequence"/>
</dbReference>
<accession>A0AAW8D9Q9</accession>
<name>A0AAW8D9Q9_9MICC</name>
<dbReference type="EMBL" id="JAUSRG010000003">
    <property type="protein sequence ID" value="MDP9904538.1"/>
    <property type="molecule type" value="Genomic_DNA"/>
</dbReference>
<evidence type="ECO:0000313" key="2">
    <source>
        <dbReference type="EMBL" id="MDP9904538.1"/>
    </source>
</evidence>
<dbReference type="Proteomes" id="UP001242995">
    <property type="component" value="Unassembled WGS sequence"/>
</dbReference>
<sequence>MSDDEWSHPNKEWQETLDLARKFGWSSELATNHGGMMLKCPENVHKFRVYKTAKSTENVARSKRNTVRSCEHRNIADVLDEVELKLKDANRMLRSAEVLTKRVEAEGQMEQALEMLDEAGEQLALADAIFEAAEASLEEADAAAQDLLSTDVAAGVESLVGLARSQVREATMTLRDLPDDHDRVQSLTAWRDELRKRLDDLKARLAGGSGASERN</sequence>
<dbReference type="EMBL" id="JAUSTF010000004">
    <property type="protein sequence ID" value="MDQ0181033.1"/>
    <property type="molecule type" value="Genomic_DNA"/>
</dbReference>
<dbReference type="RefSeq" id="WP_306960287.1">
    <property type="nucleotide sequence ID" value="NZ_JAUSRG010000003.1"/>
</dbReference>
<evidence type="ECO:0000313" key="5">
    <source>
        <dbReference type="Proteomes" id="UP001242995"/>
    </source>
</evidence>
<keyword evidence="4" id="KW-1185">Reference proteome</keyword>
<feature type="coiled-coil region" evidence="1">
    <location>
        <begin position="79"/>
        <end position="150"/>
    </location>
</feature>
<gene>
    <name evidence="2" type="ORF">J2S90_001493</name>
    <name evidence="3" type="ORF">J2S93_002460</name>
</gene>
<dbReference type="AlphaFoldDB" id="A0AAW8D9Q9"/>
<evidence type="ECO:0000313" key="3">
    <source>
        <dbReference type="EMBL" id="MDQ0181033.1"/>
    </source>
</evidence>
<comment type="caution">
    <text evidence="2">The sequence shown here is derived from an EMBL/GenBank/DDBJ whole genome shotgun (WGS) entry which is preliminary data.</text>
</comment>
<organism evidence="2 5">
    <name type="scientific">Arthrobacter bambusae</name>
    <dbReference type="NCBI Taxonomy" id="1338426"/>
    <lineage>
        <taxon>Bacteria</taxon>
        <taxon>Bacillati</taxon>
        <taxon>Actinomycetota</taxon>
        <taxon>Actinomycetes</taxon>
        <taxon>Micrococcales</taxon>
        <taxon>Micrococcaceae</taxon>
        <taxon>Arthrobacter</taxon>
    </lineage>
</organism>
<evidence type="ECO:0000256" key="1">
    <source>
        <dbReference type="SAM" id="Coils"/>
    </source>
</evidence>